<evidence type="ECO:0000256" key="1">
    <source>
        <dbReference type="ARBA" id="ARBA00004496"/>
    </source>
</evidence>
<dbReference type="Pfam" id="PF00072">
    <property type="entry name" value="Response_reg"/>
    <property type="match status" value="1"/>
</dbReference>
<feature type="domain" description="Response regulatory" evidence="11">
    <location>
        <begin position="4"/>
        <end position="116"/>
    </location>
</feature>
<dbReference type="SMART" id="SM00862">
    <property type="entry name" value="Trans_reg_C"/>
    <property type="match status" value="1"/>
</dbReference>
<comment type="subcellular location">
    <subcellularLocation>
        <location evidence="1">Cytoplasm</location>
    </subcellularLocation>
</comment>
<feature type="DNA-binding region" description="OmpR/PhoB-type" evidence="10">
    <location>
        <begin position="127"/>
        <end position="223"/>
    </location>
</feature>
<feature type="modified residue" description="4-aspartylphosphate" evidence="9">
    <location>
        <position position="52"/>
    </location>
</feature>
<organism evidence="13 14">
    <name type="scientific">Pontibacillus salicampi</name>
    <dbReference type="NCBI Taxonomy" id="1449801"/>
    <lineage>
        <taxon>Bacteria</taxon>
        <taxon>Bacillati</taxon>
        <taxon>Bacillota</taxon>
        <taxon>Bacilli</taxon>
        <taxon>Bacillales</taxon>
        <taxon>Bacillaceae</taxon>
        <taxon>Pontibacillus</taxon>
    </lineage>
</organism>
<sequence>MRDRILIADDEQDMIHLVKSYLEDHYEVYTALDGAEALYIVEHHSVDLVLLDIMMPNMDGITACKKIRKISEVPILMLTAKSDEYDRVMGLQSGADDYIVKPFSPKELVARIEASLRRAKGFATEESSVYQFQEITLDRNSHVVKVAGNSISLTRKEFQLLSLFLQNQDIVFTREQLLDKVWGLESSGTIRTVDTHIKTLRIKLHTAGRYIKTVWGVGYKFES</sequence>
<evidence type="ECO:0000313" key="14">
    <source>
        <dbReference type="Proteomes" id="UP001589836"/>
    </source>
</evidence>
<gene>
    <name evidence="13" type="ORF">ACFFGV_15415</name>
</gene>
<name>A0ABV6LRC4_9BACI</name>
<dbReference type="EMBL" id="JBHLTP010000012">
    <property type="protein sequence ID" value="MFC0524967.1"/>
    <property type="molecule type" value="Genomic_DNA"/>
</dbReference>
<dbReference type="InterPro" id="IPR039420">
    <property type="entry name" value="WalR-like"/>
</dbReference>
<evidence type="ECO:0000256" key="8">
    <source>
        <dbReference type="ARBA" id="ARBA00023163"/>
    </source>
</evidence>
<dbReference type="Gene3D" id="6.10.250.690">
    <property type="match status" value="1"/>
</dbReference>
<evidence type="ECO:0000259" key="12">
    <source>
        <dbReference type="PROSITE" id="PS51755"/>
    </source>
</evidence>
<dbReference type="InterPro" id="IPR001867">
    <property type="entry name" value="OmpR/PhoB-type_DNA-bd"/>
</dbReference>
<keyword evidence="2" id="KW-0963">Cytoplasm</keyword>
<dbReference type="InterPro" id="IPR036388">
    <property type="entry name" value="WH-like_DNA-bd_sf"/>
</dbReference>
<keyword evidence="8" id="KW-0804">Transcription</keyword>
<evidence type="ECO:0000256" key="3">
    <source>
        <dbReference type="ARBA" id="ARBA00022553"/>
    </source>
</evidence>
<dbReference type="SUPFAM" id="SSF46894">
    <property type="entry name" value="C-terminal effector domain of the bipartite response regulators"/>
    <property type="match status" value="1"/>
</dbReference>
<evidence type="ECO:0000256" key="9">
    <source>
        <dbReference type="PROSITE-ProRule" id="PRU00169"/>
    </source>
</evidence>
<dbReference type="InterPro" id="IPR011006">
    <property type="entry name" value="CheY-like_superfamily"/>
</dbReference>
<dbReference type="InterPro" id="IPR016032">
    <property type="entry name" value="Sig_transdc_resp-reg_C-effctor"/>
</dbReference>
<dbReference type="Proteomes" id="UP001589836">
    <property type="component" value="Unassembled WGS sequence"/>
</dbReference>
<dbReference type="Gene3D" id="3.40.50.2300">
    <property type="match status" value="1"/>
</dbReference>
<evidence type="ECO:0000256" key="7">
    <source>
        <dbReference type="ARBA" id="ARBA00023159"/>
    </source>
</evidence>
<proteinExistence type="predicted"/>
<dbReference type="PANTHER" id="PTHR48111:SF44">
    <property type="entry name" value="TRANSCRIPTIONAL REGULATORY PROTEIN RESD"/>
    <property type="match status" value="1"/>
</dbReference>
<keyword evidence="5" id="KW-0805">Transcription regulation</keyword>
<feature type="domain" description="OmpR/PhoB-type" evidence="12">
    <location>
        <begin position="127"/>
        <end position="223"/>
    </location>
</feature>
<evidence type="ECO:0000256" key="5">
    <source>
        <dbReference type="ARBA" id="ARBA00023015"/>
    </source>
</evidence>
<dbReference type="InterPro" id="IPR001789">
    <property type="entry name" value="Sig_transdc_resp-reg_receiver"/>
</dbReference>
<dbReference type="PROSITE" id="PS51755">
    <property type="entry name" value="OMPR_PHOB"/>
    <property type="match status" value="1"/>
</dbReference>
<keyword evidence="4" id="KW-0902">Two-component regulatory system</keyword>
<dbReference type="Gene3D" id="1.10.10.10">
    <property type="entry name" value="Winged helix-like DNA-binding domain superfamily/Winged helix DNA-binding domain"/>
    <property type="match status" value="1"/>
</dbReference>
<keyword evidence="7" id="KW-0010">Activator</keyword>
<keyword evidence="3 9" id="KW-0597">Phosphoprotein</keyword>
<dbReference type="CDD" id="cd17574">
    <property type="entry name" value="REC_OmpR"/>
    <property type="match status" value="1"/>
</dbReference>
<evidence type="ECO:0000256" key="10">
    <source>
        <dbReference type="PROSITE-ProRule" id="PRU01091"/>
    </source>
</evidence>
<evidence type="ECO:0000259" key="11">
    <source>
        <dbReference type="PROSITE" id="PS50110"/>
    </source>
</evidence>
<dbReference type="CDD" id="cd00383">
    <property type="entry name" value="trans_reg_C"/>
    <property type="match status" value="1"/>
</dbReference>
<dbReference type="SMART" id="SM00448">
    <property type="entry name" value="REC"/>
    <property type="match status" value="1"/>
</dbReference>
<keyword evidence="6 10" id="KW-0238">DNA-binding</keyword>
<evidence type="ECO:0000256" key="2">
    <source>
        <dbReference type="ARBA" id="ARBA00022490"/>
    </source>
</evidence>
<dbReference type="Pfam" id="PF00486">
    <property type="entry name" value="Trans_reg_C"/>
    <property type="match status" value="1"/>
</dbReference>
<evidence type="ECO:0000313" key="13">
    <source>
        <dbReference type="EMBL" id="MFC0524967.1"/>
    </source>
</evidence>
<accession>A0ABV6LRC4</accession>
<evidence type="ECO:0000256" key="6">
    <source>
        <dbReference type="ARBA" id="ARBA00023125"/>
    </source>
</evidence>
<comment type="caution">
    <text evidence="13">The sequence shown here is derived from an EMBL/GenBank/DDBJ whole genome shotgun (WGS) entry which is preliminary data.</text>
</comment>
<dbReference type="SUPFAM" id="SSF52172">
    <property type="entry name" value="CheY-like"/>
    <property type="match status" value="1"/>
</dbReference>
<dbReference type="RefSeq" id="WP_377349588.1">
    <property type="nucleotide sequence ID" value="NZ_JBHLTP010000012.1"/>
</dbReference>
<reference evidence="13 14" key="1">
    <citation type="submission" date="2024-09" db="EMBL/GenBank/DDBJ databases">
        <authorList>
            <person name="Sun Q."/>
            <person name="Mori K."/>
        </authorList>
    </citation>
    <scope>NUCLEOTIDE SEQUENCE [LARGE SCALE GENOMIC DNA]</scope>
    <source>
        <strain evidence="13 14">NCAIM B.02529</strain>
    </source>
</reference>
<dbReference type="PANTHER" id="PTHR48111">
    <property type="entry name" value="REGULATOR OF RPOS"/>
    <property type="match status" value="1"/>
</dbReference>
<keyword evidence="14" id="KW-1185">Reference proteome</keyword>
<evidence type="ECO:0000256" key="4">
    <source>
        <dbReference type="ARBA" id="ARBA00023012"/>
    </source>
</evidence>
<dbReference type="PROSITE" id="PS50110">
    <property type="entry name" value="RESPONSE_REGULATORY"/>
    <property type="match status" value="1"/>
</dbReference>
<protein>
    <submittedName>
        <fullName evidence="13">Response regulator transcription factor</fullName>
    </submittedName>
</protein>